<name>A0AAJ2ES63_9HYPH</name>
<gene>
    <name evidence="1" type="ORF">QE369_003047</name>
</gene>
<protein>
    <submittedName>
        <fullName evidence="1">Uncharacterized protein</fullName>
    </submittedName>
</protein>
<dbReference type="Proteomes" id="UP001255601">
    <property type="component" value="Unassembled WGS sequence"/>
</dbReference>
<dbReference type="AlphaFoldDB" id="A0AAJ2ES63"/>
<organism evidence="1 2">
    <name type="scientific">Agrobacterium larrymoorei</name>
    <dbReference type="NCBI Taxonomy" id="160699"/>
    <lineage>
        <taxon>Bacteria</taxon>
        <taxon>Pseudomonadati</taxon>
        <taxon>Pseudomonadota</taxon>
        <taxon>Alphaproteobacteria</taxon>
        <taxon>Hyphomicrobiales</taxon>
        <taxon>Rhizobiaceae</taxon>
        <taxon>Rhizobium/Agrobacterium group</taxon>
        <taxon>Agrobacterium</taxon>
    </lineage>
</organism>
<sequence>MRRNWEEKPPCASAVCDMMFLWAGFNSFLCRTGMRPVHHSRALSHFLRKASIESK</sequence>
<evidence type="ECO:0000313" key="1">
    <source>
        <dbReference type="EMBL" id="MDR6102850.1"/>
    </source>
</evidence>
<reference evidence="1" key="1">
    <citation type="submission" date="2023-08" db="EMBL/GenBank/DDBJ databases">
        <title>Functional and genomic diversity of the sorghum phyllosphere microbiome.</title>
        <authorList>
            <person name="Shade A."/>
        </authorList>
    </citation>
    <scope>NUCLEOTIDE SEQUENCE</scope>
    <source>
        <strain evidence="1">SORGH_AS_0974</strain>
    </source>
</reference>
<proteinExistence type="predicted"/>
<evidence type="ECO:0000313" key="2">
    <source>
        <dbReference type="Proteomes" id="UP001255601"/>
    </source>
</evidence>
<dbReference type="EMBL" id="JAVIZC010000003">
    <property type="protein sequence ID" value="MDR6102850.1"/>
    <property type="molecule type" value="Genomic_DNA"/>
</dbReference>
<accession>A0AAJ2ES63</accession>
<comment type="caution">
    <text evidence="1">The sequence shown here is derived from an EMBL/GenBank/DDBJ whole genome shotgun (WGS) entry which is preliminary data.</text>
</comment>